<proteinExistence type="predicted"/>
<keyword evidence="2 5" id="KW-0812">Transmembrane</keyword>
<dbReference type="PANTHER" id="PTHR43027">
    <property type="entry name" value="DOXORUBICIN RESISTANCE ABC TRANSPORTER PERMEASE PROTEIN DRRC-RELATED"/>
    <property type="match status" value="1"/>
</dbReference>
<sequence length="379" mass="42583">MKTWTFIKYDVKQQLRDRSTLFWMLLFPIVLIFGLGTMLSAIFSTEFSLPVTDVAYVETSTEEYRAPLESFLTSDELSAFLTLNRYDSVAEAEQAVNDGDADVILQLDGADVTLLYEEPTTVEFDVLEAVLTQYTAIANQQIVLAEAGVSAPFESTAFLDSTSIDLSGRTPTSLEYFTVTISIMTALFGAFYITGMLNEERPMRGSYLRIQAAPVRLIDYRLARTVSRYTLIFLQLVLVFWFSHFVYRSFSLDYARLELLLVGWFALALYGTAFGFFISSLPRLAYSTKDAIVNGFVAIIMILSGGYVPGFDQVTLAYAPWARYVFMPIFMRDGLLAILLRGGDVSLFWQSLGWLSLHVLVLIALSLLLWKGVTRRGAV</sequence>
<evidence type="ECO:0000313" key="8">
    <source>
        <dbReference type="Proteomes" id="UP000254060"/>
    </source>
</evidence>
<keyword evidence="4 5" id="KW-0472">Membrane</keyword>
<dbReference type="GO" id="GO:0140359">
    <property type="term" value="F:ABC-type transporter activity"/>
    <property type="evidence" value="ECO:0007669"/>
    <property type="project" value="InterPro"/>
</dbReference>
<evidence type="ECO:0000256" key="4">
    <source>
        <dbReference type="ARBA" id="ARBA00023136"/>
    </source>
</evidence>
<feature type="transmembrane region" description="Helical" evidence="5">
    <location>
        <begin position="176"/>
        <end position="197"/>
    </location>
</feature>
<keyword evidence="3 5" id="KW-1133">Transmembrane helix</keyword>
<evidence type="ECO:0000313" key="7">
    <source>
        <dbReference type="EMBL" id="STO07379.1"/>
    </source>
</evidence>
<dbReference type="InterPro" id="IPR013525">
    <property type="entry name" value="ABC2_TM"/>
</dbReference>
<feature type="domain" description="ABC-2 type transporter transmembrane" evidence="6">
    <location>
        <begin position="18"/>
        <end position="368"/>
    </location>
</feature>
<reference evidence="7 8" key="1">
    <citation type="submission" date="2018-06" db="EMBL/GenBank/DDBJ databases">
        <authorList>
            <consortium name="Pathogen Informatics"/>
            <person name="Doyle S."/>
        </authorList>
    </citation>
    <scope>NUCLEOTIDE SEQUENCE [LARGE SCALE GENOMIC DNA]</scope>
    <source>
        <strain evidence="7 8">NCTC13163</strain>
    </source>
</reference>
<comment type="subcellular location">
    <subcellularLocation>
        <location evidence="1">Membrane</location>
        <topology evidence="1">Multi-pass membrane protein</topology>
    </subcellularLocation>
</comment>
<dbReference type="GO" id="GO:0016020">
    <property type="term" value="C:membrane"/>
    <property type="evidence" value="ECO:0007669"/>
    <property type="project" value="UniProtKB-SubCell"/>
</dbReference>
<evidence type="ECO:0000256" key="3">
    <source>
        <dbReference type="ARBA" id="ARBA00022989"/>
    </source>
</evidence>
<dbReference type="InterPro" id="IPR052902">
    <property type="entry name" value="ABC-2_transporter"/>
</dbReference>
<dbReference type="AlphaFoldDB" id="A0A377FRC5"/>
<organism evidence="7 8">
    <name type="scientific">Exiguobacterium aurantiacum</name>
    <dbReference type="NCBI Taxonomy" id="33987"/>
    <lineage>
        <taxon>Bacteria</taxon>
        <taxon>Bacillati</taxon>
        <taxon>Bacillota</taxon>
        <taxon>Bacilli</taxon>
        <taxon>Bacillales</taxon>
        <taxon>Bacillales Family XII. Incertae Sedis</taxon>
        <taxon>Exiguobacterium</taxon>
    </lineage>
</organism>
<accession>A0A377FRC5</accession>
<evidence type="ECO:0000259" key="6">
    <source>
        <dbReference type="Pfam" id="PF12698"/>
    </source>
</evidence>
<feature type="transmembrane region" description="Helical" evidence="5">
    <location>
        <begin position="226"/>
        <end position="247"/>
    </location>
</feature>
<feature type="transmembrane region" description="Helical" evidence="5">
    <location>
        <begin position="291"/>
        <end position="309"/>
    </location>
</feature>
<protein>
    <submittedName>
        <fullName evidence="7">ABC-2 family transporter protein</fullName>
    </submittedName>
</protein>
<evidence type="ECO:0000256" key="1">
    <source>
        <dbReference type="ARBA" id="ARBA00004141"/>
    </source>
</evidence>
<feature type="transmembrane region" description="Helical" evidence="5">
    <location>
        <begin position="259"/>
        <end position="279"/>
    </location>
</feature>
<dbReference type="RefSeq" id="WP_235263309.1">
    <property type="nucleotide sequence ID" value="NZ_UGGP01000001.1"/>
</dbReference>
<feature type="transmembrane region" description="Helical" evidence="5">
    <location>
        <begin position="352"/>
        <end position="370"/>
    </location>
</feature>
<dbReference type="Proteomes" id="UP000254060">
    <property type="component" value="Unassembled WGS sequence"/>
</dbReference>
<gene>
    <name evidence="7" type="ORF">NCTC13163_00725</name>
</gene>
<feature type="transmembrane region" description="Helical" evidence="5">
    <location>
        <begin position="21"/>
        <end position="43"/>
    </location>
</feature>
<dbReference type="STRING" id="1397694.GCA_000702585_01240"/>
<dbReference type="PANTHER" id="PTHR43027:SF1">
    <property type="entry name" value="DOXORUBICIN RESISTANCE ABC TRANSPORTER PERMEASE PROTEIN DRRC-RELATED"/>
    <property type="match status" value="1"/>
</dbReference>
<dbReference type="Pfam" id="PF12698">
    <property type="entry name" value="ABC2_membrane_3"/>
    <property type="match status" value="1"/>
</dbReference>
<evidence type="ECO:0000256" key="5">
    <source>
        <dbReference type="SAM" id="Phobius"/>
    </source>
</evidence>
<name>A0A377FRC5_9BACL</name>
<evidence type="ECO:0000256" key="2">
    <source>
        <dbReference type="ARBA" id="ARBA00022692"/>
    </source>
</evidence>
<dbReference type="EMBL" id="UGGP01000001">
    <property type="protein sequence ID" value="STO07379.1"/>
    <property type="molecule type" value="Genomic_DNA"/>
</dbReference>